<feature type="domain" description="Helicase-associated" evidence="2">
    <location>
        <begin position="147"/>
        <end position="199"/>
    </location>
</feature>
<organism evidence="3 4">
    <name type="scientific">Arthrobacter methylotrophus</name>
    <dbReference type="NCBI Taxonomy" id="121291"/>
    <lineage>
        <taxon>Bacteria</taxon>
        <taxon>Bacillati</taxon>
        <taxon>Actinomycetota</taxon>
        <taxon>Actinomycetes</taxon>
        <taxon>Micrococcales</taxon>
        <taxon>Micrococcaceae</taxon>
        <taxon>Arthrobacter</taxon>
    </lineage>
</organism>
<evidence type="ECO:0000313" key="3">
    <source>
        <dbReference type="EMBL" id="MFB9714170.1"/>
    </source>
</evidence>
<evidence type="ECO:0000256" key="1">
    <source>
        <dbReference type="SAM" id="MobiDB-lite"/>
    </source>
</evidence>
<feature type="region of interest" description="Disordered" evidence="1">
    <location>
        <begin position="389"/>
        <end position="418"/>
    </location>
</feature>
<dbReference type="RefSeq" id="WP_345043706.1">
    <property type="nucleotide sequence ID" value="NZ_BAABED010000001.1"/>
</dbReference>
<feature type="domain" description="Helicase-associated" evidence="2">
    <location>
        <begin position="82"/>
        <end position="137"/>
    </location>
</feature>
<proteinExistence type="predicted"/>
<name>A0ABV5UPI8_9MICC</name>
<dbReference type="InterPro" id="IPR005114">
    <property type="entry name" value="Helicase_assoc"/>
</dbReference>
<keyword evidence="4" id="KW-1185">Reference proteome</keyword>
<comment type="caution">
    <text evidence="3">The sequence shown here is derived from an EMBL/GenBank/DDBJ whole genome shotgun (WGS) entry which is preliminary data.</text>
</comment>
<sequence>MTPANTQSDPGSTNSHQLRWDSNLATLVRFIADNGRPPAQGAADDAERKLASWLNHQRGHALPDRVEALDRAIRTWRQTTFDLRWEKHLKATAAFSATYGHHPRPGSSDRDEKMLGSWLVKQRQNTTPERAARLDSMISGWRGSRVQSWSEILDKVVSFVAEHGHVPHQTGAGEHERSLASWLKEQRRYATPERAAALDGAVPNWRGNHPGHRAWEDSFTAVQDFLAETGRLPSRGDKAGRRLAAWLSDQSRRATDEQRAALDAALPGWEPAVVSWAERHAAVVAFLAANGRLPEQTDTGDTRVLGVWLENQRWNATVQSRSILDTSLPGWHVTLEDKWDARLDELVAHIAANGRLPRPGAKNPETSLARWLEKQRRFANAERAVRLDSAAPGWRGKKKLSDRLQPSTASPRSTHGLQ</sequence>
<dbReference type="Pfam" id="PF03457">
    <property type="entry name" value="HA"/>
    <property type="match status" value="3"/>
</dbReference>
<reference evidence="3 4" key="1">
    <citation type="submission" date="2024-09" db="EMBL/GenBank/DDBJ databases">
        <authorList>
            <person name="Sun Q."/>
            <person name="Mori K."/>
        </authorList>
    </citation>
    <scope>NUCLEOTIDE SEQUENCE [LARGE SCALE GENOMIC DNA]</scope>
    <source>
        <strain evidence="3 4">JCM 13519</strain>
    </source>
</reference>
<dbReference type="PANTHER" id="PTHR33418">
    <property type="entry name" value="HELICASE-ASSOCIATED"/>
    <property type="match status" value="1"/>
</dbReference>
<feature type="compositionally biased region" description="Polar residues" evidence="1">
    <location>
        <begin position="404"/>
        <end position="418"/>
    </location>
</feature>
<evidence type="ECO:0000313" key="4">
    <source>
        <dbReference type="Proteomes" id="UP001589536"/>
    </source>
</evidence>
<accession>A0ABV5UPI8</accession>
<feature type="domain" description="Helicase-associated" evidence="2">
    <location>
        <begin position="336"/>
        <end position="389"/>
    </location>
</feature>
<gene>
    <name evidence="3" type="ORF">ACFFPI_08355</name>
</gene>
<dbReference type="Proteomes" id="UP001589536">
    <property type="component" value="Unassembled WGS sequence"/>
</dbReference>
<dbReference type="EMBL" id="JBHMBH010000019">
    <property type="protein sequence ID" value="MFB9714170.1"/>
    <property type="molecule type" value="Genomic_DNA"/>
</dbReference>
<evidence type="ECO:0000259" key="2">
    <source>
        <dbReference type="Pfam" id="PF03457"/>
    </source>
</evidence>
<dbReference type="PANTHER" id="PTHR33418:SF1">
    <property type="entry name" value="HELICASE-ASSOCIATED DOMAIN-CONTAINING PROTEIN"/>
    <property type="match status" value="1"/>
</dbReference>
<protein>
    <submittedName>
        <fullName evidence="3">Helicase associated domain-containing protein</fullName>
    </submittedName>
</protein>
<dbReference type="Gene3D" id="6.10.140.530">
    <property type="match status" value="4"/>
</dbReference>